<reference evidence="11 12" key="1">
    <citation type="submission" date="2014-06" db="EMBL/GenBank/DDBJ databases">
        <authorList>
            <person name="Swart Estienne"/>
        </authorList>
    </citation>
    <scope>NUCLEOTIDE SEQUENCE [LARGE SCALE GENOMIC DNA]</scope>
    <source>
        <strain evidence="11 12">130c</strain>
    </source>
</reference>
<dbReference type="Gene3D" id="3.10.20.90">
    <property type="entry name" value="Phosphatidylinositol 3-kinase Catalytic Subunit, Chain A, domain 1"/>
    <property type="match status" value="1"/>
</dbReference>
<sequence length="456" mass="51914">MRLTVQNMNQEDQIFQIEIEDDGTIEDIKILISVETNLAVEEQFLIFNGKIAANDQMKAKQFGLNNDDMVMITSQQALMGAGMGMGMGAPNMFGRPPQQQMRQQQQPATQANPNIAPNDANLLSNFFQDLSKPVRTQRNPFNAMNAQLDMVIRQKALQTKEYYLNNQTQLNYILHQDPELAGAIVSEDDEKLYQIIKQRYQDQMERKKKEAERIHRLNNADVLDIEAQKQIEEEIRQQMVNENYAMAQENYPEFFGQITMLYIKCKVNGHEIQAFVDSGAQSTIISRPLAEKLGLMKLIDTRFAGTAIGIGTQKILGRVHAANMEIQGKEFVCSLVILEGNKVDFLFGLDNLKRHLCNIDLVQNMLHMRNGEISVPFLSEGEIEKNDMEEEKQALLEKQKSMGSKFNENDVKELMEVSGMSKAQVEEALVINDGNKEHAGTYLMNQSMARRSPKRQ</sequence>
<dbReference type="InterPro" id="IPR029071">
    <property type="entry name" value="Ubiquitin-like_domsf"/>
</dbReference>
<dbReference type="CDD" id="cd01796">
    <property type="entry name" value="Ubl_Ddi1_like"/>
    <property type="match status" value="1"/>
</dbReference>
<dbReference type="PROSITE" id="PS50030">
    <property type="entry name" value="UBA"/>
    <property type="match status" value="1"/>
</dbReference>
<evidence type="ECO:0000259" key="9">
    <source>
        <dbReference type="PROSITE" id="PS50053"/>
    </source>
</evidence>
<dbReference type="PROSITE" id="PS50175">
    <property type="entry name" value="ASP_PROT_RETROV"/>
    <property type="match status" value="1"/>
</dbReference>
<dbReference type="GO" id="GO:0006508">
    <property type="term" value="P:proteolysis"/>
    <property type="evidence" value="ECO:0007669"/>
    <property type="project" value="UniProtKB-KW"/>
</dbReference>
<dbReference type="InterPro" id="IPR009060">
    <property type="entry name" value="UBA-like_sf"/>
</dbReference>
<evidence type="ECO:0000256" key="3">
    <source>
        <dbReference type="ARBA" id="ARBA00022490"/>
    </source>
</evidence>
<dbReference type="OrthoDB" id="1047367at2759"/>
<evidence type="ECO:0000256" key="5">
    <source>
        <dbReference type="ARBA" id="ARBA00022750"/>
    </source>
</evidence>
<keyword evidence="4" id="KW-0645">Protease</keyword>
<feature type="domain" description="UBA" evidence="8">
    <location>
        <begin position="405"/>
        <end position="446"/>
    </location>
</feature>
<dbReference type="PROSITE" id="PS50053">
    <property type="entry name" value="UBIQUITIN_2"/>
    <property type="match status" value="1"/>
</dbReference>
<evidence type="ECO:0000313" key="12">
    <source>
        <dbReference type="Proteomes" id="UP000039865"/>
    </source>
</evidence>
<dbReference type="OMA" id="CKVNGHE"/>
<feature type="compositionally biased region" description="Low complexity" evidence="7">
    <location>
        <begin position="96"/>
        <end position="118"/>
    </location>
</feature>
<dbReference type="Proteomes" id="UP000039865">
    <property type="component" value="Unassembled WGS sequence"/>
</dbReference>
<feature type="region of interest" description="Disordered" evidence="7">
    <location>
        <begin position="92"/>
        <end position="118"/>
    </location>
</feature>
<keyword evidence="5" id="KW-0064">Aspartyl protease</keyword>
<evidence type="ECO:0000259" key="8">
    <source>
        <dbReference type="PROSITE" id="PS50030"/>
    </source>
</evidence>
<dbReference type="Pfam" id="PF00240">
    <property type="entry name" value="ubiquitin"/>
    <property type="match status" value="1"/>
</dbReference>
<dbReference type="GO" id="GO:0005737">
    <property type="term" value="C:cytoplasm"/>
    <property type="evidence" value="ECO:0007669"/>
    <property type="project" value="UniProtKB-SubCell"/>
</dbReference>
<keyword evidence="12" id="KW-1185">Reference proteome</keyword>
<dbReference type="InterPro" id="IPR001995">
    <property type="entry name" value="Peptidase_A2_cat"/>
</dbReference>
<evidence type="ECO:0000256" key="2">
    <source>
        <dbReference type="ARBA" id="ARBA00009136"/>
    </source>
</evidence>
<comment type="similarity">
    <text evidence="2">Belongs to the DDI1 family.</text>
</comment>
<gene>
    <name evidence="11" type="primary">Contig1215.g1319</name>
    <name evidence="11" type="ORF">STYLEM_11167</name>
</gene>
<dbReference type="AlphaFoldDB" id="A0A078AIP4"/>
<evidence type="ECO:0000256" key="4">
    <source>
        <dbReference type="ARBA" id="ARBA00022670"/>
    </source>
</evidence>
<evidence type="ECO:0000256" key="7">
    <source>
        <dbReference type="SAM" id="MobiDB-lite"/>
    </source>
</evidence>
<dbReference type="PANTHER" id="PTHR12917:SF1">
    <property type="entry name" value="AT13091P"/>
    <property type="match status" value="1"/>
</dbReference>
<dbReference type="EMBL" id="CCKQ01010620">
    <property type="protein sequence ID" value="CDW82140.1"/>
    <property type="molecule type" value="Genomic_DNA"/>
</dbReference>
<evidence type="ECO:0000256" key="1">
    <source>
        <dbReference type="ARBA" id="ARBA00004496"/>
    </source>
</evidence>
<dbReference type="Pfam" id="PF09668">
    <property type="entry name" value="Asp_protease"/>
    <property type="match status" value="1"/>
</dbReference>
<dbReference type="SUPFAM" id="SSF46934">
    <property type="entry name" value="UBA-like"/>
    <property type="match status" value="1"/>
</dbReference>
<feature type="domain" description="Ubiquitin-like" evidence="9">
    <location>
        <begin position="1"/>
        <end position="76"/>
    </location>
</feature>
<comment type="subcellular location">
    <subcellularLocation>
        <location evidence="1">Cytoplasm</location>
    </subcellularLocation>
</comment>
<keyword evidence="3" id="KW-0963">Cytoplasm</keyword>
<dbReference type="InterPro" id="IPR000626">
    <property type="entry name" value="Ubiquitin-like_dom"/>
</dbReference>
<dbReference type="InterPro" id="IPR015940">
    <property type="entry name" value="UBA"/>
</dbReference>
<dbReference type="InterPro" id="IPR021109">
    <property type="entry name" value="Peptidase_aspartic_dom_sf"/>
</dbReference>
<feature type="domain" description="Peptidase A2" evidence="10">
    <location>
        <begin position="272"/>
        <end position="311"/>
    </location>
</feature>
<dbReference type="InterPro" id="IPR019103">
    <property type="entry name" value="Peptidase_aspartic_DDI1-type"/>
</dbReference>
<dbReference type="Gene3D" id="2.40.70.10">
    <property type="entry name" value="Acid Proteases"/>
    <property type="match status" value="1"/>
</dbReference>
<evidence type="ECO:0000313" key="11">
    <source>
        <dbReference type="EMBL" id="CDW82140.1"/>
    </source>
</evidence>
<keyword evidence="6" id="KW-0378">Hydrolase</keyword>
<dbReference type="InterPro" id="IPR033882">
    <property type="entry name" value="DDI1_N"/>
</dbReference>
<dbReference type="InParanoid" id="A0A078AIP4"/>
<proteinExistence type="inferred from homology"/>
<dbReference type="SUPFAM" id="SSF54236">
    <property type="entry name" value="Ubiquitin-like"/>
    <property type="match status" value="1"/>
</dbReference>
<dbReference type="GO" id="GO:0004190">
    <property type="term" value="F:aspartic-type endopeptidase activity"/>
    <property type="evidence" value="ECO:0007669"/>
    <property type="project" value="UniProtKB-KW"/>
</dbReference>
<dbReference type="SUPFAM" id="SSF50630">
    <property type="entry name" value="Acid proteases"/>
    <property type="match status" value="1"/>
</dbReference>
<accession>A0A078AIP4</accession>
<protein>
    <submittedName>
        <fullName evidence="11">Protein ddi1 homolog 2</fullName>
    </submittedName>
</protein>
<evidence type="ECO:0000256" key="6">
    <source>
        <dbReference type="ARBA" id="ARBA00022801"/>
    </source>
</evidence>
<name>A0A078AIP4_STYLE</name>
<organism evidence="11 12">
    <name type="scientific">Stylonychia lemnae</name>
    <name type="common">Ciliate</name>
    <dbReference type="NCBI Taxonomy" id="5949"/>
    <lineage>
        <taxon>Eukaryota</taxon>
        <taxon>Sar</taxon>
        <taxon>Alveolata</taxon>
        <taxon>Ciliophora</taxon>
        <taxon>Intramacronucleata</taxon>
        <taxon>Spirotrichea</taxon>
        <taxon>Stichotrichia</taxon>
        <taxon>Sporadotrichida</taxon>
        <taxon>Oxytrichidae</taxon>
        <taxon>Stylonychinae</taxon>
        <taxon>Stylonychia</taxon>
    </lineage>
</organism>
<dbReference type="CDD" id="cd05479">
    <property type="entry name" value="RP_DDI"/>
    <property type="match status" value="1"/>
</dbReference>
<evidence type="ECO:0000259" key="10">
    <source>
        <dbReference type="PROSITE" id="PS50175"/>
    </source>
</evidence>
<dbReference type="PANTHER" id="PTHR12917">
    <property type="entry name" value="ASPARTYL PROTEASE DDI-RELATED"/>
    <property type="match status" value="1"/>
</dbReference>